<keyword evidence="1" id="KW-0472">Membrane</keyword>
<evidence type="ECO:0000313" key="3">
    <source>
        <dbReference type="Proteomes" id="UP000473531"/>
    </source>
</evidence>
<accession>A0A6L7GDR7</accession>
<comment type="caution">
    <text evidence="2">The sequence shown here is derived from an EMBL/GenBank/DDBJ whole genome shotgun (WGS) entry which is preliminary data.</text>
</comment>
<evidence type="ECO:0000313" key="2">
    <source>
        <dbReference type="EMBL" id="MXP13635.1"/>
    </source>
</evidence>
<keyword evidence="1" id="KW-1133">Transmembrane helix</keyword>
<protein>
    <submittedName>
        <fullName evidence="2">Uncharacterized protein</fullName>
    </submittedName>
</protein>
<sequence length="51" mass="5317">MEIIGYILLGLGLVIAFGNLTGGGLDRPSMANGRLVFAIMIAAIGAWLLWG</sequence>
<evidence type="ECO:0000256" key="1">
    <source>
        <dbReference type="SAM" id="Phobius"/>
    </source>
</evidence>
<keyword evidence="3" id="KW-1185">Reference proteome</keyword>
<proteinExistence type="predicted"/>
<organism evidence="2 3">
    <name type="scientific">Allopontixanthobacter confluentis</name>
    <dbReference type="NCBI Taxonomy" id="1849021"/>
    <lineage>
        <taxon>Bacteria</taxon>
        <taxon>Pseudomonadati</taxon>
        <taxon>Pseudomonadota</taxon>
        <taxon>Alphaproteobacteria</taxon>
        <taxon>Sphingomonadales</taxon>
        <taxon>Erythrobacteraceae</taxon>
        <taxon>Allopontixanthobacter</taxon>
    </lineage>
</organism>
<name>A0A6L7GDR7_9SPHN</name>
<dbReference type="Proteomes" id="UP000473531">
    <property type="component" value="Unassembled WGS sequence"/>
</dbReference>
<dbReference type="RefSeq" id="WP_160599892.1">
    <property type="nucleotide sequence ID" value="NZ_WTYU01000001.1"/>
</dbReference>
<feature type="transmembrane region" description="Helical" evidence="1">
    <location>
        <begin position="6"/>
        <end position="25"/>
    </location>
</feature>
<reference evidence="2 3" key="1">
    <citation type="submission" date="2019-12" db="EMBL/GenBank/DDBJ databases">
        <title>Genomic-based taxomic classification of the family Erythrobacteraceae.</title>
        <authorList>
            <person name="Xu L."/>
        </authorList>
    </citation>
    <scope>NUCLEOTIDE SEQUENCE [LARGE SCALE GENOMIC DNA]</scope>
    <source>
        <strain evidence="2 3">KCTC 52259</strain>
    </source>
</reference>
<dbReference type="AlphaFoldDB" id="A0A6L7GDR7"/>
<gene>
    <name evidence="2" type="ORF">GRI44_02560</name>
</gene>
<feature type="transmembrane region" description="Helical" evidence="1">
    <location>
        <begin position="32"/>
        <end position="50"/>
    </location>
</feature>
<dbReference type="EMBL" id="WTYU01000001">
    <property type="protein sequence ID" value="MXP13635.1"/>
    <property type="molecule type" value="Genomic_DNA"/>
</dbReference>
<keyword evidence="1" id="KW-0812">Transmembrane</keyword>